<feature type="region of interest" description="Disordered" evidence="6">
    <location>
        <begin position="1"/>
        <end position="25"/>
    </location>
</feature>
<comment type="similarity">
    <text evidence="2">Belongs to the autoinducer-2 exporter (AI-2E) (TC 2.A.86) family.</text>
</comment>
<feature type="compositionally biased region" description="Polar residues" evidence="6">
    <location>
        <begin position="373"/>
        <end position="385"/>
    </location>
</feature>
<dbReference type="GO" id="GO:0055085">
    <property type="term" value="P:transmembrane transport"/>
    <property type="evidence" value="ECO:0007669"/>
    <property type="project" value="TreeGrafter"/>
</dbReference>
<accession>A0A4D7QLC5</accession>
<name>A0A4D7QLC5_9HYPH</name>
<dbReference type="PANTHER" id="PTHR21716">
    <property type="entry name" value="TRANSMEMBRANE PROTEIN"/>
    <property type="match status" value="1"/>
</dbReference>
<evidence type="ECO:0000256" key="5">
    <source>
        <dbReference type="ARBA" id="ARBA00023136"/>
    </source>
</evidence>
<keyword evidence="3 7" id="KW-0812">Transmembrane</keyword>
<feature type="transmembrane region" description="Helical" evidence="7">
    <location>
        <begin position="250"/>
        <end position="275"/>
    </location>
</feature>
<dbReference type="PANTHER" id="PTHR21716:SF16">
    <property type="entry name" value="BLL1467 PROTEIN"/>
    <property type="match status" value="1"/>
</dbReference>
<evidence type="ECO:0000256" key="7">
    <source>
        <dbReference type="SAM" id="Phobius"/>
    </source>
</evidence>
<evidence type="ECO:0000256" key="1">
    <source>
        <dbReference type="ARBA" id="ARBA00004141"/>
    </source>
</evidence>
<evidence type="ECO:0000313" key="8">
    <source>
        <dbReference type="EMBL" id="QCK85072.1"/>
    </source>
</evidence>
<evidence type="ECO:0000313" key="9">
    <source>
        <dbReference type="Proteomes" id="UP000298588"/>
    </source>
</evidence>
<dbReference type="EMBL" id="CP039865">
    <property type="protein sequence ID" value="QCK85072.1"/>
    <property type="molecule type" value="Genomic_DNA"/>
</dbReference>
<evidence type="ECO:0000256" key="2">
    <source>
        <dbReference type="ARBA" id="ARBA00009773"/>
    </source>
</evidence>
<organism evidence="8 9">
    <name type="scientific">Phreatobacter aquaticus</name>
    <dbReference type="NCBI Taxonomy" id="2570229"/>
    <lineage>
        <taxon>Bacteria</taxon>
        <taxon>Pseudomonadati</taxon>
        <taxon>Pseudomonadota</taxon>
        <taxon>Alphaproteobacteria</taxon>
        <taxon>Hyphomicrobiales</taxon>
        <taxon>Phreatobacteraceae</taxon>
        <taxon>Phreatobacter</taxon>
    </lineage>
</organism>
<feature type="compositionally biased region" description="Basic and acidic residues" evidence="6">
    <location>
        <begin position="359"/>
        <end position="369"/>
    </location>
</feature>
<feature type="transmembrane region" description="Helical" evidence="7">
    <location>
        <begin position="85"/>
        <end position="111"/>
    </location>
</feature>
<dbReference type="GO" id="GO:0016020">
    <property type="term" value="C:membrane"/>
    <property type="evidence" value="ECO:0007669"/>
    <property type="project" value="UniProtKB-SubCell"/>
</dbReference>
<feature type="compositionally biased region" description="Acidic residues" evidence="6">
    <location>
        <begin position="16"/>
        <end position="25"/>
    </location>
</feature>
<evidence type="ECO:0000256" key="6">
    <source>
        <dbReference type="SAM" id="MobiDB-lite"/>
    </source>
</evidence>
<feature type="transmembrane region" description="Helical" evidence="7">
    <location>
        <begin position="55"/>
        <end position="73"/>
    </location>
</feature>
<dbReference type="Pfam" id="PF01594">
    <property type="entry name" value="AI-2E_transport"/>
    <property type="match status" value="1"/>
</dbReference>
<dbReference type="InterPro" id="IPR002549">
    <property type="entry name" value="AI-2E-like"/>
</dbReference>
<feature type="transmembrane region" description="Helical" evidence="7">
    <location>
        <begin position="219"/>
        <end position="244"/>
    </location>
</feature>
<feature type="transmembrane region" description="Helical" evidence="7">
    <location>
        <begin position="282"/>
        <end position="301"/>
    </location>
</feature>
<comment type="subcellular location">
    <subcellularLocation>
        <location evidence="1">Membrane</location>
        <topology evidence="1">Multi-pass membrane protein</topology>
    </subcellularLocation>
</comment>
<proteinExistence type="inferred from homology"/>
<keyword evidence="9" id="KW-1185">Reference proteome</keyword>
<keyword evidence="5 7" id="KW-0472">Membrane</keyword>
<protein>
    <submittedName>
        <fullName evidence="8">AI-2E family transporter</fullName>
    </submittedName>
</protein>
<sequence length="385" mass="40945">MAWESLSGLRARSEPPIDEPDVAPEDDGHDPVLRYAALGIFLILFTAVLYVTRVIALPVIAGAIFGLVLGPATDRLVRHGVPQHLAAAILVLAVVALGTGAIGLLAVPLAAWSDQWPAMMAALQTKLQPILELVKQMEGALTHFSSSSGLEVNVANGSPLMHFAISSTTAMSGVLIFLATTYFYLATRRVLKVRILRLCLGGDVRKSASSFFNEIEQQVTAYLGVVTAINLGLGVAMTIIAWIAGLPFPIFWGAMAFLLNFLALIGPIVVAGLVFAAGLLTATTTLGALWPALVFYGLHLIESNALTPAIVGNRLTVPPFLVFLSLIFWLWLWGPVGAVLSTPLLLIAMVAIETIRDHGDSGDVSRREVPLSGQRNRSAVSALSD</sequence>
<reference evidence="8 9" key="1">
    <citation type="submission" date="2019-04" db="EMBL/GenBank/DDBJ databases">
        <title>Phreatobacter aquaticus sp. nov.</title>
        <authorList>
            <person name="Choi A."/>
            <person name="Baek K."/>
        </authorList>
    </citation>
    <scope>NUCLEOTIDE SEQUENCE [LARGE SCALE GENOMIC DNA]</scope>
    <source>
        <strain evidence="8 9">NMCR1094</strain>
    </source>
</reference>
<dbReference type="OrthoDB" id="9799225at2"/>
<dbReference type="Proteomes" id="UP000298588">
    <property type="component" value="Chromosome"/>
</dbReference>
<dbReference type="RefSeq" id="WP_137098406.1">
    <property type="nucleotide sequence ID" value="NZ_CP039865.1"/>
</dbReference>
<dbReference type="KEGG" id="paqt:E8L99_04400"/>
<gene>
    <name evidence="8" type="ORF">E8L99_04400</name>
</gene>
<dbReference type="AlphaFoldDB" id="A0A4D7QLC5"/>
<keyword evidence="4 7" id="KW-1133">Transmembrane helix</keyword>
<feature type="region of interest" description="Disordered" evidence="6">
    <location>
        <begin position="359"/>
        <end position="385"/>
    </location>
</feature>
<evidence type="ECO:0000256" key="4">
    <source>
        <dbReference type="ARBA" id="ARBA00022989"/>
    </source>
</evidence>
<feature type="transmembrane region" description="Helical" evidence="7">
    <location>
        <begin position="321"/>
        <end position="352"/>
    </location>
</feature>
<feature type="transmembrane region" description="Helical" evidence="7">
    <location>
        <begin position="160"/>
        <end position="185"/>
    </location>
</feature>
<evidence type="ECO:0000256" key="3">
    <source>
        <dbReference type="ARBA" id="ARBA00022692"/>
    </source>
</evidence>